<evidence type="ECO:0000313" key="3">
    <source>
        <dbReference type="Proteomes" id="UP000717996"/>
    </source>
</evidence>
<feature type="region of interest" description="Disordered" evidence="1">
    <location>
        <begin position="38"/>
        <end position="61"/>
    </location>
</feature>
<dbReference type="AlphaFoldDB" id="A0A9P7C3S3"/>
<gene>
    <name evidence="2" type="ORF">G6F51_012046</name>
</gene>
<accession>A0A9P7C3S3</accession>
<dbReference type="EMBL" id="JAANIT010003232">
    <property type="protein sequence ID" value="KAG1534523.1"/>
    <property type="molecule type" value="Genomic_DNA"/>
</dbReference>
<organism evidence="2 3">
    <name type="scientific">Rhizopus oryzae</name>
    <name type="common">Mucormycosis agent</name>
    <name type="synonym">Rhizopus arrhizus var. delemar</name>
    <dbReference type="NCBI Taxonomy" id="64495"/>
    <lineage>
        <taxon>Eukaryota</taxon>
        <taxon>Fungi</taxon>
        <taxon>Fungi incertae sedis</taxon>
        <taxon>Mucoromycota</taxon>
        <taxon>Mucoromycotina</taxon>
        <taxon>Mucoromycetes</taxon>
        <taxon>Mucorales</taxon>
        <taxon>Mucorineae</taxon>
        <taxon>Rhizopodaceae</taxon>
        <taxon>Rhizopus</taxon>
    </lineage>
</organism>
<evidence type="ECO:0000256" key="1">
    <source>
        <dbReference type="SAM" id="MobiDB-lite"/>
    </source>
</evidence>
<name>A0A9P7C3S3_RHIOR</name>
<sequence>MLSVSNSSNNITKQLINRESYEQQQEATAMEVVEVDNPTIGANTTGNTEQKTISPPTTTTLRINNPESCVQPDTTTMWTVAGRRFRRKTQQTTTTLLGTELGSGSGSSGRFSAELEDQGTLSISTLEINSAGIEVNQGAEIEESNTSNTTMAKLILVSNGFKNETHRTTNNLDNKRKMVISRMAIINNYRISKGLEKQTTKFLNQKTRESTQGSAKL</sequence>
<protein>
    <submittedName>
        <fullName evidence="2">Uncharacterized protein</fullName>
    </submittedName>
</protein>
<reference evidence="2" key="1">
    <citation type="journal article" date="2020" name="Microb. Genom.">
        <title>Genetic diversity of clinical and environmental Mucorales isolates obtained from an investigation of mucormycosis cases among solid organ transplant recipients.</title>
        <authorList>
            <person name="Nguyen M.H."/>
            <person name="Kaul D."/>
            <person name="Muto C."/>
            <person name="Cheng S.J."/>
            <person name="Richter R.A."/>
            <person name="Bruno V.M."/>
            <person name="Liu G."/>
            <person name="Beyhan S."/>
            <person name="Sundermann A.J."/>
            <person name="Mounaud S."/>
            <person name="Pasculle A.W."/>
            <person name="Nierman W.C."/>
            <person name="Driscoll E."/>
            <person name="Cumbie R."/>
            <person name="Clancy C.J."/>
            <person name="Dupont C.L."/>
        </authorList>
    </citation>
    <scope>NUCLEOTIDE SEQUENCE</scope>
    <source>
        <strain evidence="2">GL16</strain>
    </source>
</reference>
<comment type="caution">
    <text evidence="2">The sequence shown here is derived from an EMBL/GenBank/DDBJ whole genome shotgun (WGS) entry which is preliminary data.</text>
</comment>
<evidence type="ECO:0000313" key="2">
    <source>
        <dbReference type="EMBL" id="KAG1534523.1"/>
    </source>
</evidence>
<proteinExistence type="predicted"/>
<dbReference type="Proteomes" id="UP000717996">
    <property type="component" value="Unassembled WGS sequence"/>
</dbReference>
<feature type="compositionally biased region" description="Polar residues" evidence="1">
    <location>
        <begin position="40"/>
        <end position="61"/>
    </location>
</feature>